<evidence type="ECO:0000256" key="1">
    <source>
        <dbReference type="SAM" id="SignalP"/>
    </source>
</evidence>
<dbReference type="InterPro" id="IPR011041">
    <property type="entry name" value="Quinoprot_gluc/sorb_DH_b-prop"/>
</dbReference>
<dbReference type="Proteomes" id="UP000235346">
    <property type="component" value="Unassembled WGS sequence"/>
</dbReference>
<name>A0A2N7TGR9_9GAMM</name>
<accession>A0A2N7TGR9</accession>
<reference evidence="3 4" key="1">
    <citation type="submission" date="2018-01" db="EMBL/GenBank/DDBJ databases">
        <title>Halomonas endophytica sp. nov., isolated from storage liquid in the stems of Populus euphratica.</title>
        <authorList>
            <person name="Chen C."/>
        </authorList>
    </citation>
    <scope>NUCLEOTIDE SEQUENCE [LARGE SCALE GENOMIC DNA]</scope>
    <source>
        <strain evidence="3 4">DSM 26881</strain>
    </source>
</reference>
<protein>
    <recommendedName>
        <fullName evidence="2">Glucose/Sorbosone dehydrogenase domain-containing protein</fullName>
    </recommendedName>
</protein>
<dbReference type="Gene3D" id="2.120.10.30">
    <property type="entry name" value="TolB, C-terminal domain"/>
    <property type="match status" value="1"/>
</dbReference>
<dbReference type="Pfam" id="PF07995">
    <property type="entry name" value="GSDH"/>
    <property type="match status" value="1"/>
</dbReference>
<dbReference type="PANTHER" id="PTHR19328">
    <property type="entry name" value="HEDGEHOG-INTERACTING PROTEIN"/>
    <property type="match status" value="1"/>
</dbReference>
<evidence type="ECO:0000313" key="3">
    <source>
        <dbReference type="EMBL" id="PMR67380.1"/>
    </source>
</evidence>
<feature type="domain" description="Glucose/Sorbosone dehydrogenase" evidence="2">
    <location>
        <begin position="50"/>
        <end position="381"/>
    </location>
</feature>
<feature type="signal peptide" evidence="1">
    <location>
        <begin position="1"/>
        <end position="25"/>
    </location>
</feature>
<dbReference type="InterPro" id="IPR012938">
    <property type="entry name" value="Glc/Sorbosone_DH"/>
</dbReference>
<comment type="caution">
    <text evidence="3">The sequence shown here is derived from an EMBL/GenBank/DDBJ whole genome shotgun (WGS) entry which is preliminary data.</text>
</comment>
<feature type="chain" id="PRO_5016399398" description="Glucose/Sorbosone dehydrogenase domain-containing protein" evidence="1">
    <location>
        <begin position="26"/>
        <end position="387"/>
    </location>
</feature>
<keyword evidence="4" id="KW-1185">Reference proteome</keyword>
<dbReference type="RefSeq" id="WP_102629582.1">
    <property type="nucleotide sequence ID" value="NZ_PDOH01000020.1"/>
</dbReference>
<dbReference type="SUPFAM" id="SSF50952">
    <property type="entry name" value="Soluble quinoprotein glucose dehydrogenase"/>
    <property type="match status" value="1"/>
</dbReference>
<sequence length="387" mass="42583">MKRQRKAVCLGGMSLALLALGTATLAEEVIEESLGTEYQTLRLVRVAGGFEHPWSVALLPGDRFLVTERPGRLLLIEDGEAQEVEGVPEVHTHLQGGLLDVVPHPGFDENRWLYFTYSRGDDEATASALGRARLVDEQLVDQEALFEQNRRFEPGRHYGSRLAWLPDGSLLMSIGDRGEPDSAQDTGDHAGSVLRLGADGLAPEDNPHVGHAEILPEIYSWGHRNVQGLVVDTQSGAAWATEHGPRGGDELNRIEAGRNYGWPRVSRGRDYGTEGPLRDAVRSALSLDEEMVDPIHEFLPTFAPSGLALVTGDRYPNWQGNLVAGGLSAERAYRIVIEEDEVVHMEELLLGKVGRIRDVRQGPDGYLYVLSDDEEDGGLYRLEPVDD</sequence>
<evidence type="ECO:0000313" key="4">
    <source>
        <dbReference type="Proteomes" id="UP000235346"/>
    </source>
</evidence>
<keyword evidence="1" id="KW-0732">Signal</keyword>
<dbReference type="OrthoDB" id="9770043at2"/>
<organism evidence="3 4">
    <name type="scientific">Halomonas heilongjiangensis</name>
    <dbReference type="NCBI Taxonomy" id="1387883"/>
    <lineage>
        <taxon>Bacteria</taxon>
        <taxon>Pseudomonadati</taxon>
        <taxon>Pseudomonadota</taxon>
        <taxon>Gammaproteobacteria</taxon>
        <taxon>Oceanospirillales</taxon>
        <taxon>Halomonadaceae</taxon>
        <taxon>Halomonas</taxon>
    </lineage>
</organism>
<dbReference type="InterPro" id="IPR011042">
    <property type="entry name" value="6-blade_b-propeller_TolB-like"/>
</dbReference>
<proteinExistence type="predicted"/>
<gene>
    <name evidence="3" type="ORF">C1H66_19700</name>
</gene>
<dbReference type="PANTHER" id="PTHR19328:SF75">
    <property type="entry name" value="ALDOSE SUGAR DEHYDROGENASE YLII"/>
    <property type="match status" value="1"/>
</dbReference>
<dbReference type="AlphaFoldDB" id="A0A2N7TGR9"/>
<dbReference type="EMBL" id="PNRE01000091">
    <property type="protein sequence ID" value="PMR67380.1"/>
    <property type="molecule type" value="Genomic_DNA"/>
</dbReference>
<evidence type="ECO:0000259" key="2">
    <source>
        <dbReference type="Pfam" id="PF07995"/>
    </source>
</evidence>